<evidence type="ECO:0000313" key="4">
    <source>
        <dbReference type="EMBL" id="MSE07976.1"/>
    </source>
</evidence>
<comment type="caution">
    <text evidence="2">The sequence shown here is derived from an EMBL/GenBank/DDBJ whole genome shotgun (WGS) entry which is preliminary data.</text>
</comment>
<dbReference type="Proteomes" id="UP000467635">
    <property type="component" value="Unassembled WGS sequence"/>
</dbReference>
<keyword evidence="1" id="KW-1133">Transmembrane helix</keyword>
<keyword evidence="1" id="KW-0812">Transmembrane</keyword>
<dbReference type="Proteomes" id="UP000437575">
    <property type="component" value="Unassembled WGS sequence"/>
</dbReference>
<evidence type="ECO:0000313" key="3">
    <source>
        <dbReference type="EMBL" id="MSE06981.1"/>
    </source>
</evidence>
<dbReference type="AlphaFoldDB" id="A0A6A8LLN7"/>
<evidence type="ECO:0000256" key="1">
    <source>
        <dbReference type="SAM" id="Phobius"/>
    </source>
</evidence>
<organism evidence="2 5">
    <name type="scientific">Ligilactobacillus salivarius</name>
    <dbReference type="NCBI Taxonomy" id="1624"/>
    <lineage>
        <taxon>Bacteria</taxon>
        <taxon>Bacillati</taxon>
        <taxon>Bacillota</taxon>
        <taxon>Bacilli</taxon>
        <taxon>Lactobacillales</taxon>
        <taxon>Lactobacillaceae</taxon>
        <taxon>Ligilactobacillus</taxon>
    </lineage>
</organism>
<keyword evidence="1" id="KW-0472">Membrane</keyword>
<evidence type="ECO:0000313" key="5">
    <source>
        <dbReference type="Proteomes" id="UP000437575"/>
    </source>
</evidence>
<sequence>MNRKYGVPNSVKEIENVDSLFELDVDFGTLPDYSWLVNKLLNNVKEAKKFIKNPDKYLENNGIHKLKSINMKDRNLEFINIVGDNDIIDSIYRKDARKFINVMKDKNILPERFIDFSSNVRKRQQVAYVPVVVTPAAIYTSFGVVAWAVVGVGAAAFVGIKVKVSVAGKKLNSTFQSNILHPKVSSVLSIALLLSDNDFAHRIDTLLWKDFWEEVNERTEKMRIKKQFTILPENN</sequence>
<geneLocation type="plasmid" evidence="3">
    <name>unnamed01</name>
</geneLocation>
<feature type="transmembrane region" description="Helical" evidence="1">
    <location>
        <begin position="136"/>
        <end position="160"/>
    </location>
</feature>
<reference evidence="5 6" key="1">
    <citation type="submission" date="2019-11" db="EMBL/GenBank/DDBJ databases">
        <title>Draft Genome Sequence of Plant Growth-Promoting Rhizosphere-Associated Bacteria.</title>
        <authorList>
            <person name="Vasilyev I.Y."/>
            <person name="Radchenko V."/>
            <person name="Ilnitskaya E.V."/>
        </authorList>
    </citation>
    <scope>NUCLEOTIDE SEQUENCE [LARGE SCALE GENOMIC DNA]</scope>
    <source>
        <strain evidence="4 6">VRA_01-1sq_f</strain>
        <strain evidence="2 5">VRA_1sq_f</strain>
        <plasmid evidence="3">unnamed01</plasmid>
    </source>
</reference>
<evidence type="ECO:0000313" key="6">
    <source>
        <dbReference type="Proteomes" id="UP000467635"/>
    </source>
</evidence>
<dbReference type="EMBL" id="WKKX01000131">
    <property type="protein sequence ID" value="MSE07976.1"/>
    <property type="molecule type" value="Genomic_DNA"/>
</dbReference>
<accession>A0A6A8LLN7</accession>
<gene>
    <name evidence="4" type="ORF">GKC33_04360</name>
    <name evidence="2" type="ORF">GKC34_00585</name>
    <name evidence="3" type="ORF">GKC34_15030</name>
</gene>
<protein>
    <submittedName>
        <fullName evidence="2">Uncharacterized protein</fullName>
    </submittedName>
</protein>
<dbReference type="EMBL" id="WKKZ01001601">
    <property type="protein sequence ID" value="MSE06981.1"/>
    <property type="molecule type" value="Genomic_DNA"/>
</dbReference>
<dbReference type="EMBL" id="WKKZ01000003">
    <property type="protein sequence ID" value="MSE04376.1"/>
    <property type="molecule type" value="Genomic_DNA"/>
</dbReference>
<proteinExistence type="predicted"/>
<evidence type="ECO:0000313" key="2">
    <source>
        <dbReference type="EMBL" id="MSE04376.1"/>
    </source>
</evidence>
<name>A0A6A8LLN7_9LACO</name>
<keyword evidence="3" id="KW-0614">Plasmid</keyword>